<dbReference type="KEGG" id="swo:Swol_0571"/>
<name>Q0AZF0_SYNWW</name>
<gene>
    <name evidence="1" type="ordered locus">Swol_0571</name>
</gene>
<sequence>MSEIKVAINNVRISKINAVLTEKKNETSDASLRRNTVAELDPVEECSYVLRILEKIDFQPTGPMMLELETLADITTSSNLEDKNLIELKKELADMVMTVNTLTIAFISEKMLSGPPIIIPPFLEVDETVVYE</sequence>
<dbReference type="Proteomes" id="UP000001968">
    <property type="component" value="Chromosome"/>
</dbReference>
<dbReference type="EMBL" id="CP000448">
    <property type="protein sequence ID" value="ABI67904.1"/>
    <property type="molecule type" value="Genomic_DNA"/>
</dbReference>
<dbReference type="OrthoDB" id="2112364at2"/>
<dbReference type="AlphaFoldDB" id="Q0AZF0"/>
<accession>Q0AZF0</accession>
<evidence type="ECO:0000313" key="1">
    <source>
        <dbReference type="EMBL" id="ABI67904.1"/>
    </source>
</evidence>
<reference evidence="2" key="1">
    <citation type="journal article" date="2010" name="Environ. Microbiol.">
        <title>The genome of Syntrophomonas wolfei: new insights into syntrophic metabolism and biohydrogen production.</title>
        <authorList>
            <person name="Sieber J.R."/>
            <person name="Sims D.R."/>
            <person name="Han C."/>
            <person name="Kim E."/>
            <person name="Lykidis A."/>
            <person name="Lapidus A.L."/>
            <person name="McDonnald E."/>
            <person name="Rohlin L."/>
            <person name="Culley D.E."/>
            <person name="Gunsalus R."/>
            <person name="McInerney M.J."/>
        </authorList>
    </citation>
    <scope>NUCLEOTIDE SEQUENCE [LARGE SCALE GENOMIC DNA]</scope>
    <source>
        <strain evidence="2">DSM 2245B / Goettingen</strain>
    </source>
</reference>
<proteinExistence type="predicted"/>
<dbReference type="HOGENOM" id="CLU_1916057_0_0_9"/>
<organism evidence="1 2">
    <name type="scientific">Syntrophomonas wolfei subsp. wolfei (strain DSM 2245B / Goettingen)</name>
    <dbReference type="NCBI Taxonomy" id="335541"/>
    <lineage>
        <taxon>Bacteria</taxon>
        <taxon>Bacillati</taxon>
        <taxon>Bacillota</taxon>
        <taxon>Clostridia</taxon>
        <taxon>Eubacteriales</taxon>
        <taxon>Syntrophomonadaceae</taxon>
        <taxon>Syntrophomonas</taxon>
    </lineage>
</organism>
<dbReference type="RefSeq" id="WP_011640009.1">
    <property type="nucleotide sequence ID" value="NC_008346.1"/>
</dbReference>
<keyword evidence="2" id="KW-1185">Reference proteome</keyword>
<protein>
    <submittedName>
        <fullName evidence="1">Uncharacterized protein</fullName>
    </submittedName>
</protein>
<dbReference type="STRING" id="335541.Swol_0571"/>
<evidence type="ECO:0000313" key="2">
    <source>
        <dbReference type="Proteomes" id="UP000001968"/>
    </source>
</evidence>